<evidence type="ECO:0000256" key="10">
    <source>
        <dbReference type="ARBA" id="ARBA00022842"/>
    </source>
</evidence>
<keyword evidence="6" id="KW-0436">Ligase</keyword>
<evidence type="ECO:0000313" key="16">
    <source>
        <dbReference type="Proteomes" id="UP000001396"/>
    </source>
</evidence>
<dbReference type="InterPro" id="IPR045864">
    <property type="entry name" value="aa-tRNA-synth_II/BPL/LPL"/>
</dbReference>
<keyword evidence="12 15" id="KW-0030">Aminoacyl-tRNA synthetase</keyword>
<dbReference type="GO" id="GO:0009328">
    <property type="term" value="C:phenylalanine-tRNA ligase complex"/>
    <property type="evidence" value="ECO:0007669"/>
    <property type="project" value="TreeGrafter"/>
</dbReference>
<evidence type="ECO:0000256" key="2">
    <source>
        <dbReference type="ARBA" id="ARBA00004496"/>
    </source>
</evidence>
<dbReference type="Gene3D" id="3.30.1370.240">
    <property type="match status" value="1"/>
</dbReference>
<evidence type="ECO:0000256" key="6">
    <source>
        <dbReference type="ARBA" id="ARBA00022598"/>
    </source>
</evidence>
<dbReference type="GO" id="GO:0006432">
    <property type="term" value="P:phenylalanyl-tRNA aminoacylation"/>
    <property type="evidence" value="ECO:0007669"/>
    <property type="project" value="InterPro"/>
</dbReference>
<keyword evidence="11" id="KW-0648">Protein biosynthesis</keyword>
<dbReference type="InterPro" id="IPR002319">
    <property type="entry name" value="Phenylalanyl-tRNA_Synthase"/>
</dbReference>
<keyword evidence="16" id="KW-1185">Reference proteome</keyword>
<comment type="subcellular location">
    <subcellularLocation>
        <location evidence="2">Cytoplasm</location>
    </subcellularLocation>
</comment>
<evidence type="ECO:0000256" key="13">
    <source>
        <dbReference type="ARBA" id="ARBA00030612"/>
    </source>
</evidence>
<dbReference type="Gene3D" id="3.30.930.10">
    <property type="entry name" value="Bira Bifunctional Protein, Domain 2"/>
    <property type="match status" value="1"/>
</dbReference>
<feature type="domain" description="Aminoacyl-transfer RNA synthetases class-II family profile" evidence="14">
    <location>
        <begin position="216"/>
        <end position="482"/>
    </location>
</feature>
<dbReference type="GO" id="GO:0005829">
    <property type="term" value="C:cytosol"/>
    <property type="evidence" value="ECO:0007669"/>
    <property type="project" value="TreeGrafter"/>
</dbReference>
<sequence>MVANFDQVLFETLDKDGVIESSRQMCQANGWDDHQAVVGDLKSWESMNVVTLEFKESSSLNLTENGESAVKNGSPEFILYSAVPAEGISVKEANEKFGATAFGSAKGKQWIVIDKGLVKRKQDGIEDTTKNLLVNLANLDPKGEDIKALRRAKLVEEKTLSYCKISKGEKYNIRKKECSDLTADMLKTESWKDETFKFNHLALGEIPSSGFRHPLSKVKAEFKQIFIEMGFEEMPTANFVENSFWNFDALFQPQQHPARDAHDTFFLKDPATSHDFTDDYLAKVHKVHQEGDYNSLGWRYDWKLEEAEKNILRTHTTAVSSRMLYKLAQTGFKPKKYFSIDRVFRNETLDATHLAEFHQVEGVIADVDISLSHLIGIFTEFFKRLGITDISFKPAYNPYTEPSMEIFGKHPKLGRIELGNSGLFRPEMLLPMGLPPNVRVAAWGLSLERPTMIKYELNSIRSIFGNDLNINSIKSNPICMFPTDFE</sequence>
<accession>D3BCX3</accession>
<keyword evidence="7" id="KW-0479">Metal-binding</keyword>
<evidence type="ECO:0000256" key="4">
    <source>
        <dbReference type="ARBA" id="ARBA00012814"/>
    </source>
</evidence>
<dbReference type="GO" id="GO:0005524">
    <property type="term" value="F:ATP binding"/>
    <property type="evidence" value="ECO:0007669"/>
    <property type="project" value="UniProtKB-KW"/>
</dbReference>
<dbReference type="STRING" id="670386.D3BCX3"/>
<dbReference type="FunFam" id="3.30.930.10:FF:000178">
    <property type="entry name" value="Phenylalanyl-tRNA synthetase subunit alpha"/>
    <property type="match status" value="1"/>
</dbReference>
<evidence type="ECO:0000256" key="5">
    <source>
        <dbReference type="ARBA" id="ARBA00022490"/>
    </source>
</evidence>
<dbReference type="InterPro" id="IPR006195">
    <property type="entry name" value="aa-tRNA-synth_II"/>
</dbReference>
<name>D3BCX3_HETP5</name>
<dbReference type="EC" id="6.1.1.20" evidence="4"/>
<comment type="similarity">
    <text evidence="3">Belongs to the class-II aminoacyl-tRNA synthetase family. Phe-tRNA synthetase alpha subunit type 2 subfamily.</text>
</comment>
<dbReference type="Pfam" id="PF18553">
    <property type="entry name" value="PheRS_DBD3"/>
    <property type="match status" value="1"/>
</dbReference>
<dbReference type="GO" id="GO:0046872">
    <property type="term" value="F:metal ion binding"/>
    <property type="evidence" value="ECO:0007669"/>
    <property type="project" value="UniProtKB-KW"/>
</dbReference>
<keyword evidence="5" id="KW-0963">Cytoplasm</keyword>
<dbReference type="PANTHER" id="PTHR11538">
    <property type="entry name" value="PHENYLALANYL-TRNA SYNTHETASE"/>
    <property type="match status" value="1"/>
</dbReference>
<dbReference type="InterPro" id="IPR040725">
    <property type="entry name" value="PheRS_DBD3"/>
</dbReference>
<dbReference type="Proteomes" id="UP000001396">
    <property type="component" value="Unassembled WGS sequence"/>
</dbReference>
<dbReference type="Pfam" id="PF01409">
    <property type="entry name" value="tRNA-synt_2d"/>
    <property type="match status" value="1"/>
</dbReference>
<gene>
    <name evidence="15" type="primary">pheSA</name>
    <name evidence="15" type="ORF">PPL_06351</name>
</gene>
<dbReference type="SUPFAM" id="SSF55681">
    <property type="entry name" value="Class II aaRS and biotin synthetases"/>
    <property type="match status" value="1"/>
</dbReference>
<organism evidence="15 16">
    <name type="scientific">Heterostelium pallidum (strain ATCC 26659 / Pp 5 / PN500)</name>
    <name type="common">Cellular slime mold</name>
    <name type="synonym">Polysphondylium pallidum</name>
    <dbReference type="NCBI Taxonomy" id="670386"/>
    <lineage>
        <taxon>Eukaryota</taxon>
        <taxon>Amoebozoa</taxon>
        <taxon>Evosea</taxon>
        <taxon>Eumycetozoa</taxon>
        <taxon>Dictyostelia</taxon>
        <taxon>Acytosteliales</taxon>
        <taxon>Acytosteliaceae</taxon>
        <taxon>Heterostelium</taxon>
    </lineage>
</organism>
<dbReference type="AlphaFoldDB" id="D3BCX3"/>
<dbReference type="EMBL" id="ADBJ01000028">
    <property type="protein sequence ID" value="EFA80765.1"/>
    <property type="molecule type" value="Genomic_DNA"/>
</dbReference>
<evidence type="ECO:0000256" key="7">
    <source>
        <dbReference type="ARBA" id="ARBA00022723"/>
    </source>
</evidence>
<comment type="caution">
    <text evidence="15">The sequence shown here is derived from an EMBL/GenBank/DDBJ whole genome shotgun (WGS) entry which is preliminary data.</text>
</comment>
<comment type="cofactor">
    <cofactor evidence="1">
        <name>Mg(2+)</name>
        <dbReference type="ChEBI" id="CHEBI:18420"/>
    </cofactor>
</comment>
<evidence type="ECO:0000256" key="8">
    <source>
        <dbReference type="ARBA" id="ARBA00022741"/>
    </source>
</evidence>
<dbReference type="RefSeq" id="XP_020432884.1">
    <property type="nucleotide sequence ID" value="XM_020577210.1"/>
</dbReference>
<protein>
    <recommendedName>
        <fullName evidence="4">phenylalanine--tRNA ligase</fullName>
        <ecNumber evidence="4">6.1.1.20</ecNumber>
    </recommendedName>
    <alternativeName>
        <fullName evidence="13">Phenylalanyl-tRNA synthetase alpha subunit</fullName>
    </alternativeName>
</protein>
<evidence type="ECO:0000256" key="9">
    <source>
        <dbReference type="ARBA" id="ARBA00022840"/>
    </source>
</evidence>
<dbReference type="Gene3D" id="1.10.10.2320">
    <property type="match status" value="1"/>
</dbReference>
<keyword evidence="9" id="KW-0067">ATP-binding</keyword>
<dbReference type="PROSITE" id="PS50862">
    <property type="entry name" value="AA_TRNA_LIGASE_II"/>
    <property type="match status" value="1"/>
</dbReference>
<reference evidence="15 16" key="1">
    <citation type="journal article" date="2011" name="Genome Res.">
        <title>Phylogeny-wide analysis of social amoeba genomes highlights ancient origins for complex intercellular communication.</title>
        <authorList>
            <person name="Heidel A.J."/>
            <person name="Lawal H.M."/>
            <person name="Felder M."/>
            <person name="Schilde C."/>
            <person name="Helps N.R."/>
            <person name="Tunggal B."/>
            <person name="Rivero F."/>
            <person name="John U."/>
            <person name="Schleicher M."/>
            <person name="Eichinger L."/>
            <person name="Platzer M."/>
            <person name="Noegel A.A."/>
            <person name="Schaap P."/>
            <person name="Gloeckner G."/>
        </authorList>
    </citation>
    <scope>NUCLEOTIDE SEQUENCE [LARGE SCALE GENOMIC DNA]</scope>
    <source>
        <strain evidence="16">ATCC 26659 / Pp 5 / PN500</strain>
    </source>
</reference>
<dbReference type="OMA" id="YVEASFW"/>
<dbReference type="GeneID" id="31361833"/>
<evidence type="ECO:0000313" key="15">
    <source>
        <dbReference type="EMBL" id="EFA80765.1"/>
    </source>
</evidence>
<evidence type="ECO:0000259" key="14">
    <source>
        <dbReference type="PROSITE" id="PS50862"/>
    </source>
</evidence>
<keyword evidence="8" id="KW-0547">Nucleotide-binding</keyword>
<evidence type="ECO:0000256" key="3">
    <source>
        <dbReference type="ARBA" id="ARBA00006703"/>
    </source>
</evidence>
<dbReference type="InterPro" id="IPR004529">
    <property type="entry name" value="Phe-tRNA-synth_IIc_asu"/>
</dbReference>
<dbReference type="GO" id="GO:0004826">
    <property type="term" value="F:phenylalanine-tRNA ligase activity"/>
    <property type="evidence" value="ECO:0007669"/>
    <property type="project" value="UniProtKB-EC"/>
</dbReference>
<dbReference type="NCBIfam" id="NF003210">
    <property type="entry name" value="PRK04172.1"/>
    <property type="match status" value="1"/>
</dbReference>
<dbReference type="GO" id="GO:0000049">
    <property type="term" value="F:tRNA binding"/>
    <property type="evidence" value="ECO:0007669"/>
    <property type="project" value="InterPro"/>
</dbReference>
<dbReference type="NCBIfam" id="TIGR00468">
    <property type="entry name" value="pheS"/>
    <property type="match status" value="1"/>
</dbReference>
<dbReference type="InParanoid" id="D3BCX3"/>
<keyword evidence="10" id="KW-0460">Magnesium</keyword>
<dbReference type="FunCoup" id="D3BCX3">
    <property type="interactions" value="885"/>
</dbReference>
<evidence type="ECO:0000256" key="12">
    <source>
        <dbReference type="ARBA" id="ARBA00023146"/>
    </source>
</evidence>
<evidence type="ECO:0000256" key="1">
    <source>
        <dbReference type="ARBA" id="ARBA00001946"/>
    </source>
</evidence>
<dbReference type="CDD" id="cd00496">
    <property type="entry name" value="PheRS_alpha_core"/>
    <property type="match status" value="1"/>
</dbReference>
<dbReference type="Gene3D" id="1.10.10.2330">
    <property type="match status" value="1"/>
</dbReference>
<dbReference type="PANTHER" id="PTHR11538:SF40">
    <property type="entry name" value="PHENYLALANINE--TRNA LIGASE ALPHA SUBUNIT"/>
    <property type="match status" value="1"/>
</dbReference>
<evidence type="ECO:0000256" key="11">
    <source>
        <dbReference type="ARBA" id="ARBA00022917"/>
    </source>
</evidence>
<proteinExistence type="inferred from homology"/>